<keyword evidence="2" id="KW-1185">Reference proteome</keyword>
<dbReference type="GeneID" id="69035566"/>
<proteinExistence type="predicted"/>
<gene>
    <name evidence="1" type="ORF">HCBG_02550</name>
</gene>
<dbReference type="RefSeq" id="XP_045289494.1">
    <property type="nucleotide sequence ID" value="XM_045429599.1"/>
</dbReference>
<accession>C0NGS8</accession>
<organism evidence="1 2">
    <name type="scientific">Ajellomyces capsulatus (strain G186AR / H82 / ATCC MYA-2454 / RMSCC 2432)</name>
    <name type="common">Darling's disease fungus</name>
    <name type="synonym">Histoplasma capsulatum</name>
    <dbReference type="NCBI Taxonomy" id="447093"/>
    <lineage>
        <taxon>Eukaryota</taxon>
        <taxon>Fungi</taxon>
        <taxon>Dikarya</taxon>
        <taxon>Ascomycota</taxon>
        <taxon>Pezizomycotina</taxon>
        <taxon>Eurotiomycetes</taxon>
        <taxon>Eurotiomycetidae</taxon>
        <taxon>Onygenales</taxon>
        <taxon>Ajellomycetaceae</taxon>
        <taxon>Histoplasma</taxon>
    </lineage>
</organism>
<evidence type="ECO:0000313" key="2">
    <source>
        <dbReference type="Proteomes" id="UP000001631"/>
    </source>
</evidence>
<reference evidence="1" key="1">
    <citation type="submission" date="2009-02" db="EMBL/GenBank/DDBJ databases">
        <title>The Genome Sequence of Ajellomyces capsulatus strain G186AR.</title>
        <authorList>
            <consortium name="The Broad Institute Genome Sequencing Platform"/>
            <person name="Champion M."/>
            <person name="Cuomo C."/>
            <person name="Ma L.-J."/>
            <person name="Henn M.R."/>
            <person name="Sil A."/>
            <person name="Goldman B."/>
            <person name="Young S.K."/>
            <person name="Kodira C.D."/>
            <person name="Zeng Q."/>
            <person name="Koehrsen M."/>
            <person name="Alvarado L."/>
            <person name="Berlin A."/>
            <person name="Borenstein D."/>
            <person name="Chen Z."/>
            <person name="Engels R."/>
            <person name="Freedman E."/>
            <person name="Gellesch M."/>
            <person name="Goldberg J."/>
            <person name="Griggs A."/>
            <person name="Gujja S."/>
            <person name="Heiman D."/>
            <person name="Hepburn T."/>
            <person name="Howarth C."/>
            <person name="Jen D."/>
            <person name="Larson L."/>
            <person name="Lewis B."/>
            <person name="Mehta T."/>
            <person name="Park D."/>
            <person name="Pearson M."/>
            <person name="Roberts A."/>
            <person name="Saif S."/>
            <person name="Shea T."/>
            <person name="Shenoy N."/>
            <person name="Sisk P."/>
            <person name="Stolte C."/>
            <person name="Sykes S."/>
            <person name="Walk T."/>
            <person name="White J."/>
            <person name="Yandava C."/>
            <person name="Klein B."/>
            <person name="McEwen J.G."/>
            <person name="Puccia R."/>
            <person name="Goldman G.H."/>
            <person name="Felipe M.S."/>
            <person name="Nino-Vega G."/>
            <person name="San-Blas G."/>
            <person name="Taylor J."/>
            <person name="Mendoza L."/>
            <person name="Galagan J."/>
            <person name="Nusbaum C."/>
            <person name="Birren B."/>
        </authorList>
    </citation>
    <scope>NUCLEOTIDE SEQUENCE</scope>
    <source>
        <strain evidence="1">G186AR</strain>
    </source>
</reference>
<dbReference type="AlphaFoldDB" id="C0NGS8"/>
<evidence type="ECO:0000313" key="1">
    <source>
        <dbReference type="EMBL" id="EEH09013.1"/>
    </source>
</evidence>
<sequence>MSPAFNSLETDGLGMRFPGYNGESIQKKKIKVIVKMEVAQKKMKHSRKAVKNDRSYFPISLLPYQWKVEDVLKISKKPQQVSIFIDKLVSGRMDVIKVPLSRSGR</sequence>
<protein>
    <submittedName>
        <fullName evidence="1">Uncharacterized protein</fullName>
    </submittedName>
</protein>
<name>C0NGS8_AJECG</name>
<dbReference type="Proteomes" id="UP000001631">
    <property type="component" value="Unassembled WGS sequence"/>
</dbReference>
<dbReference type="EMBL" id="GG663365">
    <property type="protein sequence ID" value="EEH09013.1"/>
    <property type="molecule type" value="Genomic_DNA"/>
</dbReference>
<dbReference type="HOGENOM" id="CLU_2235822_0_0_1"/>
<dbReference type="InParanoid" id="C0NGS8"/>